<evidence type="ECO:0000313" key="3">
    <source>
        <dbReference type="Proteomes" id="UP000219612"/>
    </source>
</evidence>
<name>A0A285JJI0_9ACTN</name>
<dbReference type="EMBL" id="OBDY01000021">
    <property type="protein sequence ID" value="SNY60435.1"/>
    <property type="molecule type" value="Genomic_DNA"/>
</dbReference>
<dbReference type="InterPro" id="IPR001509">
    <property type="entry name" value="Epimerase_deHydtase"/>
</dbReference>
<dbReference type="PANTHER" id="PTHR43245">
    <property type="entry name" value="BIFUNCTIONAL POLYMYXIN RESISTANCE PROTEIN ARNA"/>
    <property type="match status" value="1"/>
</dbReference>
<gene>
    <name evidence="2" type="ORF">SAMN05421748_121132</name>
</gene>
<sequence>MRVAVTGASGFCGSAVARLAAAEGHAVSCYGRRPGPVGRHIPWDATQSLPDFSDIDVVLHLAAAVGDSRRGDFHGVNVEGTERLLAAAGDRPVVWVSSASVYRPGPYDGPVTEDRPTDRQRTAYGRTKAAGERLALAAGKVVLRPRAVYGDGDPHLLPRLRKTVRGGFAWLPGPDVPLSLTAVGNLAGACLAAHRWEAGAYNIADDVVYRRDAAVRAVLGVPVRHVPAGAARLVAAVSSLRREPVLTPYSIDQVTDGLVLDIGRARARGYAPLTRLC</sequence>
<reference evidence="2 3" key="1">
    <citation type="submission" date="2017-09" db="EMBL/GenBank/DDBJ databases">
        <authorList>
            <person name="Ehlers B."/>
            <person name="Leendertz F.H."/>
        </authorList>
    </citation>
    <scope>NUCLEOTIDE SEQUENCE [LARGE SCALE GENOMIC DNA]</scope>
    <source>
        <strain evidence="2 3">CGMCC 4.6857</strain>
    </source>
</reference>
<accession>A0A285JJI0</accession>
<keyword evidence="3" id="KW-1185">Reference proteome</keyword>
<dbReference type="Proteomes" id="UP000219612">
    <property type="component" value="Unassembled WGS sequence"/>
</dbReference>
<dbReference type="AlphaFoldDB" id="A0A285JJI0"/>
<dbReference type="SUPFAM" id="SSF51735">
    <property type="entry name" value="NAD(P)-binding Rossmann-fold domains"/>
    <property type="match status" value="1"/>
</dbReference>
<dbReference type="OrthoDB" id="3174087at2"/>
<evidence type="ECO:0000313" key="2">
    <source>
        <dbReference type="EMBL" id="SNY60435.1"/>
    </source>
</evidence>
<dbReference type="RefSeq" id="WP_097326010.1">
    <property type="nucleotide sequence ID" value="NZ_OBDY01000021.1"/>
</dbReference>
<dbReference type="Pfam" id="PF01370">
    <property type="entry name" value="Epimerase"/>
    <property type="match status" value="1"/>
</dbReference>
<organism evidence="2 3">
    <name type="scientific">Paractinoplanes atraurantiacus</name>
    <dbReference type="NCBI Taxonomy" id="1036182"/>
    <lineage>
        <taxon>Bacteria</taxon>
        <taxon>Bacillati</taxon>
        <taxon>Actinomycetota</taxon>
        <taxon>Actinomycetes</taxon>
        <taxon>Micromonosporales</taxon>
        <taxon>Micromonosporaceae</taxon>
        <taxon>Paractinoplanes</taxon>
    </lineage>
</organism>
<dbReference type="Gene3D" id="3.40.50.720">
    <property type="entry name" value="NAD(P)-binding Rossmann-like Domain"/>
    <property type="match status" value="1"/>
</dbReference>
<dbReference type="InterPro" id="IPR050177">
    <property type="entry name" value="Lipid_A_modif_metabolic_enz"/>
</dbReference>
<evidence type="ECO:0000259" key="1">
    <source>
        <dbReference type="Pfam" id="PF01370"/>
    </source>
</evidence>
<dbReference type="PANTHER" id="PTHR43245:SF51">
    <property type="entry name" value="SHORT CHAIN DEHYDROGENASE_REDUCTASE FAMILY 42E, MEMBER 2"/>
    <property type="match status" value="1"/>
</dbReference>
<feature type="domain" description="NAD-dependent epimerase/dehydratase" evidence="1">
    <location>
        <begin position="3"/>
        <end position="166"/>
    </location>
</feature>
<protein>
    <submittedName>
        <fullName evidence="2">Nucleoside-diphosphate-sugar epimerase</fullName>
    </submittedName>
</protein>
<proteinExistence type="predicted"/>
<dbReference type="InterPro" id="IPR036291">
    <property type="entry name" value="NAD(P)-bd_dom_sf"/>
</dbReference>